<sequence length="120" mass="13172">MFNGGQLRLVVAPKGESSGHLTFPLQKLAEVGGRLMFSGLDLLLGQSRVFFDPDGARLADVLKASRSFQAVVSNTLADRCWQRYGTYCGALRRQTNAPGAKGKRCWVPWRTRTRNGSTAV</sequence>
<evidence type="ECO:0000313" key="1">
    <source>
        <dbReference type="EMBL" id="KKZ10846.1"/>
    </source>
</evidence>
<gene>
    <name evidence="1" type="ORF">TE42_09355</name>
</gene>
<protein>
    <submittedName>
        <fullName evidence="1">Uncharacterized protein</fullName>
    </submittedName>
</protein>
<proteinExistence type="predicted"/>
<comment type="caution">
    <text evidence="1">The sequence shown here is derived from an EMBL/GenBank/DDBJ whole genome shotgun (WGS) entry which is preliminary data.</text>
</comment>
<dbReference type="AlphaFoldDB" id="A0A0G2HKB1"/>
<reference evidence="1 2" key="1">
    <citation type="submission" date="2015-01" db="EMBL/GenBank/DDBJ databases">
        <title>Lifestyle Evolution in Cyanobacterial Symbionts of Sponges.</title>
        <authorList>
            <person name="Burgsdorf I."/>
            <person name="Slaby B.M."/>
            <person name="Handley K.M."/>
            <person name="Haber M."/>
            <person name="Blom J."/>
            <person name="Marshall C.W."/>
            <person name="Gilbert J.A."/>
            <person name="Hentschel U."/>
            <person name="Steindler L."/>
        </authorList>
    </citation>
    <scope>NUCLEOTIDE SEQUENCE [LARGE SCALE GENOMIC DNA]</scope>
    <source>
        <strain evidence="1">SP3</strain>
    </source>
</reference>
<evidence type="ECO:0000313" key="2">
    <source>
        <dbReference type="Proteomes" id="UP000035067"/>
    </source>
</evidence>
<name>A0A0G2HKB1_9SYNE</name>
<dbReference type="PATRIC" id="fig|1604020.3.peg.2028"/>
<dbReference type="EMBL" id="JXQG01000075">
    <property type="protein sequence ID" value="KKZ10846.1"/>
    <property type="molecule type" value="Genomic_DNA"/>
</dbReference>
<dbReference type="Proteomes" id="UP000035067">
    <property type="component" value="Unassembled WGS sequence"/>
</dbReference>
<organism evidence="1 2">
    <name type="scientific">Candidatus Synechococcus spongiarum SP3</name>
    <dbReference type="NCBI Taxonomy" id="1604020"/>
    <lineage>
        <taxon>Bacteria</taxon>
        <taxon>Bacillati</taxon>
        <taxon>Cyanobacteriota</taxon>
        <taxon>Cyanophyceae</taxon>
        <taxon>Synechococcales</taxon>
        <taxon>Synechococcaceae</taxon>
        <taxon>Synechococcus</taxon>
    </lineage>
</organism>
<accession>A0A0G2HKB1</accession>